<reference evidence="1" key="1">
    <citation type="submission" date="2015-12" db="EMBL/GenBank/DDBJ databases">
        <title>Gene expression during late stages of embryo sac development: a critical building block for successful pollen-pistil interactions.</title>
        <authorList>
            <person name="Liu Y."/>
            <person name="Joly V."/>
            <person name="Sabar M."/>
            <person name="Matton D.P."/>
        </authorList>
    </citation>
    <scope>NUCLEOTIDE SEQUENCE</scope>
</reference>
<accession>A0A0V0GPM0</accession>
<dbReference type="AlphaFoldDB" id="A0A0V0GPM0"/>
<evidence type="ECO:0000313" key="1">
    <source>
        <dbReference type="EMBL" id="JAP09158.1"/>
    </source>
</evidence>
<sequence>MCVDIHPANPHIVYLKINGTIVSYDLEKNIMEFLYEIRDGNYLFFTNEWHQWPPSSSLRTINKHSFAGYSKKWKSDSFAAISRIYYLI</sequence>
<proteinExistence type="predicted"/>
<dbReference type="EMBL" id="GEDG01035532">
    <property type="protein sequence ID" value="JAP09158.1"/>
    <property type="molecule type" value="Transcribed_RNA"/>
</dbReference>
<protein>
    <submittedName>
        <fullName evidence="1">Putative ovule protein</fullName>
    </submittedName>
</protein>
<name>A0A0V0GPM0_SOLCH</name>
<organism evidence="1">
    <name type="scientific">Solanum chacoense</name>
    <name type="common">Chaco potato</name>
    <dbReference type="NCBI Taxonomy" id="4108"/>
    <lineage>
        <taxon>Eukaryota</taxon>
        <taxon>Viridiplantae</taxon>
        <taxon>Streptophyta</taxon>
        <taxon>Embryophyta</taxon>
        <taxon>Tracheophyta</taxon>
        <taxon>Spermatophyta</taxon>
        <taxon>Magnoliopsida</taxon>
        <taxon>eudicotyledons</taxon>
        <taxon>Gunneridae</taxon>
        <taxon>Pentapetalae</taxon>
        <taxon>asterids</taxon>
        <taxon>lamiids</taxon>
        <taxon>Solanales</taxon>
        <taxon>Solanaceae</taxon>
        <taxon>Solanoideae</taxon>
        <taxon>Solaneae</taxon>
        <taxon>Solanum</taxon>
    </lineage>
</organism>